<evidence type="ECO:0000313" key="2">
    <source>
        <dbReference type="EMBL" id="URE09942.1"/>
    </source>
</evidence>
<evidence type="ECO:0000313" key="3">
    <source>
        <dbReference type="Proteomes" id="UP001055439"/>
    </source>
</evidence>
<organism evidence="2 3">
    <name type="scientific">Musa troglodytarum</name>
    <name type="common">fe'i banana</name>
    <dbReference type="NCBI Taxonomy" id="320322"/>
    <lineage>
        <taxon>Eukaryota</taxon>
        <taxon>Viridiplantae</taxon>
        <taxon>Streptophyta</taxon>
        <taxon>Embryophyta</taxon>
        <taxon>Tracheophyta</taxon>
        <taxon>Spermatophyta</taxon>
        <taxon>Magnoliopsida</taxon>
        <taxon>Liliopsida</taxon>
        <taxon>Zingiberales</taxon>
        <taxon>Musaceae</taxon>
        <taxon>Musa</taxon>
    </lineage>
</organism>
<accession>A0A9E7GCT7</accession>
<evidence type="ECO:0000256" key="1">
    <source>
        <dbReference type="SAM" id="MobiDB-lite"/>
    </source>
</evidence>
<name>A0A9E7GCT7_9LILI</name>
<dbReference type="Proteomes" id="UP001055439">
    <property type="component" value="Chromosome 6"/>
</dbReference>
<proteinExistence type="predicted"/>
<gene>
    <name evidence="2" type="ORF">MUK42_36303</name>
</gene>
<feature type="compositionally biased region" description="Basic and acidic residues" evidence="1">
    <location>
        <begin position="31"/>
        <end position="47"/>
    </location>
</feature>
<protein>
    <submittedName>
        <fullName evidence="2">Uncharacterized protein</fullName>
    </submittedName>
</protein>
<dbReference type="OrthoDB" id="10618958at2759"/>
<reference evidence="2" key="1">
    <citation type="submission" date="2022-05" db="EMBL/GenBank/DDBJ databases">
        <title>The Musa troglodytarum L. genome provides insights into the mechanism of non-climacteric behaviour and enrichment of carotenoids.</title>
        <authorList>
            <person name="Wang J."/>
        </authorList>
    </citation>
    <scope>NUCLEOTIDE SEQUENCE</scope>
    <source>
        <tissue evidence="2">Leaf</tissue>
    </source>
</reference>
<feature type="compositionally biased region" description="Basic and acidic residues" evidence="1">
    <location>
        <begin position="125"/>
        <end position="148"/>
    </location>
</feature>
<feature type="compositionally biased region" description="Basic and acidic residues" evidence="1">
    <location>
        <begin position="57"/>
        <end position="76"/>
    </location>
</feature>
<feature type="region of interest" description="Disordered" evidence="1">
    <location>
        <begin position="31"/>
        <end position="175"/>
    </location>
</feature>
<dbReference type="EMBL" id="CP097508">
    <property type="protein sequence ID" value="URE09942.1"/>
    <property type="molecule type" value="Genomic_DNA"/>
</dbReference>
<dbReference type="AlphaFoldDB" id="A0A9E7GCT7"/>
<feature type="region of interest" description="Disordered" evidence="1">
    <location>
        <begin position="222"/>
        <end position="243"/>
    </location>
</feature>
<sequence length="356" mass="39585">MVSWWGTRKGAWRSERSGRRGMVWSLAALEGTRREPPMGGRKQEGKAGARLWASRTAAERREARPEVWRGRRRGEESAPGTEALRGRGWGPAPRRSRRAAPTRQLAQRSEGMRRPCPPPEIPQIRCEEAKGGREGLYRGREGESKVREVGLTNPENTTPAPSDGDQRAETSLEYQRGRNHCSCREPSLVHHASDGQEGVSLRGKEAIDRVFGDAVSINREGSGRSGCRLHPGAKPPSKCIGEEGERGTRCPQIQLFVTGCWRFQLLTLAGPYQAIMPLHLNQLKPKHPLRWLFACKKLRNGYILSPTVKATRLLLLRRSLQPAVTDLFGGIDVESQSIITFLLAKLFPGCAKPNPT</sequence>
<keyword evidence="3" id="KW-1185">Reference proteome</keyword>